<proteinExistence type="predicted"/>
<evidence type="ECO:0000313" key="3">
    <source>
        <dbReference type="Proteomes" id="UP000321464"/>
    </source>
</evidence>
<keyword evidence="3" id="KW-1185">Reference proteome</keyword>
<dbReference type="AlphaFoldDB" id="A0A512AP67"/>
<feature type="transmembrane region" description="Helical" evidence="1">
    <location>
        <begin position="194"/>
        <end position="216"/>
    </location>
</feature>
<feature type="transmembrane region" description="Helical" evidence="1">
    <location>
        <begin position="169"/>
        <end position="188"/>
    </location>
</feature>
<comment type="caution">
    <text evidence="2">The sequence shown here is derived from an EMBL/GenBank/DDBJ whole genome shotgun (WGS) entry which is preliminary data.</text>
</comment>
<feature type="transmembrane region" description="Helical" evidence="1">
    <location>
        <begin position="32"/>
        <end position="51"/>
    </location>
</feature>
<sequence>MSRDPDESSIEQTIEALVGDLRPVVPVRLWRGMILGLGLTALSVGGVWLTFGLRPDVLTMHPAPIVIARGAALLAGGLALLVAALRAALPGRADQGATTLGTMILGILPIGLMGLLLDGIVARQRPNFAEIQPFLGMRCLGVSLAASLLIGGGLAAWMRRAAPTDLARAGWLTGWAVAALGTFAYSLFCPSQTMAFMTAVYPTAMLLAAIVIRFAIPPLLRW</sequence>
<protein>
    <recommendedName>
        <fullName evidence="4">DUF1109 domain-containing protein</fullName>
    </recommendedName>
</protein>
<dbReference type="InterPro" id="IPR009495">
    <property type="entry name" value="NrsF"/>
</dbReference>
<dbReference type="Proteomes" id="UP000321464">
    <property type="component" value="Unassembled WGS sequence"/>
</dbReference>
<feature type="transmembrane region" description="Helical" evidence="1">
    <location>
        <begin position="63"/>
        <end position="85"/>
    </location>
</feature>
<feature type="transmembrane region" description="Helical" evidence="1">
    <location>
        <begin position="134"/>
        <end position="157"/>
    </location>
</feature>
<reference evidence="2 3" key="1">
    <citation type="submission" date="2019-07" db="EMBL/GenBank/DDBJ databases">
        <title>Whole genome shotgun sequence of Novosphingobium sediminis NBRC 106119.</title>
        <authorList>
            <person name="Hosoyama A."/>
            <person name="Uohara A."/>
            <person name="Ohji S."/>
            <person name="Ichikawa N."/>
        </authorList>
    </citation>
    <scope>NUCLEOTIDE SEQUENCE [LARGE SCALE GENOMIC DNA]</scope>
    <source>
        <strain evidence="2 3">NBRC 106119</strain>
    </source>
</reference>
<keyword evidence="1" id="KW-1133">Transmembrane helix</keyword>
<gene>
    <name evidence="2" type="ORF">NSE01_33340</name>
</gene>
<dbReference type="RefSeq" id="WP_147160809.1">
    <property type="nucleotide sequence ID" value="NZ_BJYR01000022.1"/>
</dbReference>
<evidence type="ECO:0000313" key="2">
    <source>
        <dbReference type="EMBL" id="GEO01502.1"/>
    </source>
</evidence>
<organism evidence="2 3">
    <name type="scientific">Novosphingobium sediminis</name>
    <dbReference type="NCBI Taxonomy" id="707214"/>
    <lineage>
        <taxon>Bacteria</taxon>
        <taxon>Pseudomonadati</taxon>
        <taxon>Pseudomonadota</taxon>
        <taxon>Alphaproteobacteria</taxon>
        <taxon>Sphingomonadales</taxon>
        <taxon>Sphingomonadaceae</taxon>
        <taxon>Novosphingobium</taxon>
    </lineage>
</organism>
<evidence type="ECO:0008006" key="4">
    <source>
        <dbReference type="Google" id="ProtNLM"/>
    </source>
</evidence>
<name>A0A512AP67_9SPHN</name>
<feature type="transmembrane region" description="Helical" evidence="1">
    <location>
        <begin position="97"/>
        <end position="122"/>
    </location>
</feature>
<evidence type="ECO:0000256" key="1">
    <source>
        <dbReference type="SAM" id="Phobius"/>
    </source>
</evidence>
<keyword evidence="1" id="KW-0472">Membrane</keyword>
<dbReference type="Pfam" id="PF06532">
    <property type="entry name" value="NrsF"/>
    <property type="match status" value="1"/>
</dbReference>
<accession>A0A512AP67</accession>
<keyword evidence="1" id="KW-0812">Transmembrane</keyword>
<dbReference type="OrthoDB" id="7390889at2"/>
<dbReference type="EMBL" id="BJYR01000022">
    <property type="protein sequence ID" value="GEO01502.1"/>
    <property type="molecule type" value="Genomic_DNA"/>
</dbReference>